<reference evidence="1 2" key="1">
    <citation type="submission" date="2016-08" db="EMBL/GenBank/DDBJ databases">
        <title>A Parts List for Fungal Cellulosomes Revealed by Comparative Genomics.</title>
        <authorList>
            <consortium name="DOE Joint Genome Institute"/>
            <person name="Haitjema C.H."/>
            <person name="Gilmore S.P."/>
            <person name="Henske J.K."/>
            <person name="Solomon K.V."/>
            <person name="De Groot R."/>
            <person name="Kuo A."/>
            <person name="Mondo S.J."/>
            <person name="Salamov A.A."/>
            <person name="Labutti K."/>
            <person name="Zhao Z."/>
            <person name="Chiniquy J."/>
            <person name="Barry K."/>
            <person name="Brewer H.M."/>
            <person name="Purvine S.O."/>
            <person name="Wright A.T."/>
            <person name="Boxma B."/>
            <person name="Van Alen T."/>
            <person name="Hackstein J.H."/>
            <person name="Baker S.E."/>
            <person name="Grigoriev I.V."/>
            <person name="O'Malley M.A."/>
        </authorList>
    </citation>
    <scope>NUCLEOTIDE SEQUENCE [LARGE SCALE GENOMIC DNA]</scope>
    <source>
        <strain evidence="1 2">G1</strain>
    </source>
</reference>
<evidence type="ECO:0000313" key="1">
    <source>
        <dbReference type="EMBL" id="ORY29396.1"/>
    </source>
</evidence>
<keyword evidence="2" id="KW-1185">Reference proteome</keyword>
<comment type="caution">
    <text evidence="1">The sequence shown here is derived from an EMBL/GenBank/DDBJ whole genome shotgun (WGS) entry which is preliminary data.</text>
</comment>
<name>A0A1Y2B3U3_9FUNG</name>
<dbReference type="Proteomes" id="UP000193920">
    <property type="component" value="Unassembled WGS sequence"/>
</dbReference>
<sequence>MNNKINNTCTVTIDHGTSCTVSDSSGCVAGNYIYVSNYLGVIKSNTEVCEEVTTPGYYKTSDNKYYSIASDGATVAELGTGGDISGVTGCTAGELKAGGSLCVNTETTNAITMNGDGKLFLAVDTSAGLLSGTGDKKIVVKSITNGFEIVSLESTKKYLVIDKGKLLGGDYGEIIVVDNTLAIADGINGSDYCVDKNWNVYDRKTGLCEAVVDEGEEDCTSYYNCSAGKACVVSNANTKRSNDCIPTTTSKCPKGYYLVKDGVIVTNSDADGYLFYCDGENNCVDRKTNANAPLGYLVNASGSGYIVCTSSTACKLATISDSCTSGNYGVLYDTGNKLCIFSGEEKYITTTSASIHIISKSAELFGISLEAGKFIAIEIDSDKNILVVDPTDSVGYYITGESNTAALTSASSSGSLYQCEGATNHLKCSSVTGTNIPNGFLVNAGNGVSGTAPYIECQGATGCKAIAISGTSCAETADEGSNVVTTGALFKQGGSGNIKICIVDKSVEIKSESKGKYFISTDGGLFGLADKADHFMVINIDAVGNITVDKEHVRYRYTNGDTILIESRATASGKTGDGQICGSGANPTEYILDEWDEALTTALGGSNFYYVKEE</sequence>
<evidence type="ECO:0000313" key="2">
    <source>
        <dbReference type="Proteomes" id="UP000193920"/>
    </source>
</evidence>
<organism evidence="1 2">
    <name type="scientific">Neocallimastix californiae</name>
    <dbReference type="NCBI Taxonomy" id="1754190"/>
    <lineage>
        <taxon>Eukaryota</taxon>
        <taxon>Fungi</taxon>
        <taxon>Fungi incertae sedis</taxon>
        <taxon>Chytridiomycota</taxon>
        <taxon>Chytridiomycota incertae sedis</taxon>
        <taxon>Neocallimastigomycetes</taxon>
        <taxon>Neocallimastigales</taxon>
        <taxon>Neocallimastigaceae</taxon>
        <taxon>Neocallimastix</taxon>
    </lineage>
</organism>
<protein>
    <submittedName>
        <fullName evidence="1">Uncharacterized protein</fullName>
    </submittedName>
</protein>
<dbReference type="AlphaFoldDB" id="A0A1Y2B3U3"/>
<dbReference type="EMBL" id="MCOG01000180">
    <property type="protein sequence ID" value="ORY29396.1"/>
    <property type="molecule type" value="Genomic_DNA"/>
</dbReference>
<accession>A0A1Y2B3U3</accession>
<proteinExistence type="predicted"/>
<gene>
    <name evidence="1" type="ORF">LY90DRAFT_512884</name>
</gene>